<dbReference type="Proteomes" id="UP000298594">
    <property type="component" value="Chromosome"/>
</dbReference>
<dbReference type="OrthoDB" id="6553087at2"/>
<reference evidence="1 2" key="2">
    <citation type="submission" date="2019-05" db="EMBL/GenBank/DDBJ databases">
        <title>Genome evolution of the obligate endosymbiont Buchnera aphidicola.</title>
        <authorList>
            <person name="Moran N.A."/>
        </authorList>
    </citation>
    <scope>NUCLEOTIDE SEQUENCE [LARGE SCALE GENOMIC DNA]</scope>
    <source>
        <strain evidence="1 2">Bca</strain>
    </source>
</reference>
<evidence type="ECO:0000313" key="2">
    <source>
        <dbReference type="Proteomes" id="UP000298594"/>
    </source>
</evidence>
<accession>A0A4D6Y2F1</accession>
<sequence>MNKSVQESYYNDFVNHDLWQVSDQSNSLENIKFTIKNFQNNYENLKSSNELDNQFMNDSYQSLFIVNENIITLNDRRKMIQDFKKIIPEVELQKLISTYANQKFLYQSYLQLISETPEINEYQIKNSRNIYKIDKLDDGSIKLVATNLSDLDIKNNNNISKYKSFGIRATIVIPPNDLPIMKYSHFIKK</sequence>
<gene>
    <name evidence="1" type="ORF">D9V67_03005</name>
</gene>
<organism evidence="1 2">
    <name type="scientific">Buchnera aphidicola</name>
    <name type="common">Brachycaudus cardui</name>
    <dbReference type="NCBI Taxonomy" id="557993"/>
    <lineage>
        <taxon>Bacteria</taxon>
        <taxon>Pseudomonadati</taxon>
        <taxon>Pseudomonadota</taxon>
        <taxon>Gammaproteobacteria</taxon>
        <taxon>Enterobacterales</taxon>
        <taxon>Erwiniaceae</taxon>
        <taxon>Buchnera</taxon>
    </lineage>
</organism>
<evidence type="ECO:0000313" key="1">
    <source>
        <dbReference type="EMBL" id="QCI20744.1"/>
    </source>
</evidence>
<reference evidence="1 2" key="1">
    <citation type="submission" date="2018-12" db="EMBL/GenBank/DDBJ databases">
        <authorList>
            <person name="Chong R.A."/>
        </authorList>
    </citation>
    <scope>NUCLEOTIDE SEQUENCE [LARGE SCALE GENOMIC DNA]</scope>
    <source>
        <strain evidence="1 2">Bca</strain>
    </source>
</reference>
<proteinExistence type="predicted"/>
<name>A0A4D6Y2F1_9GAMM</name>
<dbReference type="EMBL" id="CP034879">
    <property type="protein sequence ID" value="QCI20744.1"/>
    <property type="molecule type" value="Genomic_DNA"/>
</dbReference>
<dbReference type="AlphaFoldDB" id="A0A4D6Y2F1"/>
<protein>
    <submittedName>
        <fullName evidence="1">Uncharacterized protein</fullName>
    </submittedName>
</protein>